<proteinExistence type="predicted"/>
<dbReference type="PANTHER" id="PTHR43420">
    <property type="entry name" value="ACETYLTRANSFERASE"/>
    <property type="match status" value="1"/>
</dbReference>
<protein>
    <submittedName>
        <fullName evidence="5">GNAT family N-acetyltransferase</fullName>
    </submittedName>
</protein>
<keyword evidence="3" id="KW-0812">Transmembrane</keyword>
<dbReference type="InterPro" id="IPR016181">
    <property type="entry name" value="Acyl_CoA_acyltransferase"/>
</dbReference>
<organism evidence="5">
    <name type="scientific">Thermoanaerobaculum aquaticum</name>
    <dbReference type="NCBI Taxonomy" id="1312852"/>
    <lineage>
        <taxon>Bacteria</taxon>
        <taxon>Pseudomonadati</taxon>
        <taxon>Acidobacteriota</taxon>
        <taxon>Thermoanaerobaculia</taxon>
        <taxon>Thermoanaerobaculales</taxon>
        <taxon>Thermoanaerobaculaceae</taxon>
        <taxon>Thermoanaerobaculum</taxon>
    </lineage>
</organism>
<accession>A0A7C2N8T8</accession>
<keyword evidence="1 5" id="KW-0808">Transferase</keyword>
<keyword evidence="3" id="KW-0472">Membrane</keyword>
<evidence type="ECO:0000256" key="2">
    <source>
        <dbReference type="ARBA" id="ARBA00023315"/>
    </source>
</evidence>
<dbReference type="CDD" id="cd04301">
    <property type="entry name" value="NAT_SF"/>
    <property type="match status" value="1"/>
</dbReference>
<dbReference type="AlphaFoldDB" id="A0A7C2N8T8"/>
<keyword evidence="3" id="KW-1133">Transmembrane helix</keyword>
<dbReference type="InterPro" id="IPR050680">
    <property type="entry name" value="YpeA/RimI_acetyltransf"/>
</dbReference>
<dbReference type="EMBL" id="DSMR01000183">
    <property type="protein sequence ID" value="HET47029.1"/>
    <property type="molecule type" value="Genomic_DNA"/>
</dbReference>
<feature type="domain" description="N-acetyltransferase" evidence="4">
    <location>
        <begin position="136"/>
        <end position="276"/>
    </location>
</feature>
<dbReference type="Gene3D" id="3.40.630.30">
    <property type="match status" value="1"/>
</dbReference>
<gene>
    <name evidence="5" type="ORF">ENQ31_02555</name>
</gene>
<sequence>MFTTPPFSLSASTGAARPASNANVTNVLLMVFLLSLTCALFSYLCPFCLLALGLWFCFFRQGPRLFIAHLPRKTNERTVPTRGVFANFWPSNELAKSAWFGVTALVLSFFAGGGEVARAVQAKGCQGFLTGARENYTLALANVLDVPALYALDRLCFAQRAWSWEAWFEVACWPEWTCLVQRQGKRIIGAMVLLLWPPVAQISSIAVHPAHRGRGLGSRMLAEAIGRARRARCRWVALEVDRESPAVRLYRRFGFGVVRRFTEDGIPRLEMVRRLGGRR</sequence>
<dbReference type="SUPFAM" id="SSF55729">
    <property type="entry name" value="Acyl-CoA N-acyltransferases (Nat)"/>
    <property type="match status" value="1"/>
</dbReference>
<evidence type="ECO:0000259" key="4">
    <source>
        <dbReference type="PROSITE" id="PS51186"/>
    </source>
</evidence>
<dbReference type="GO" id="GO:0016747">
    <property type="term" value="F:acyltransferase activity, transferring groups other than amino-acyl groups"/>
    <property type="evidence" value="ECO:0007669"/>
    <property type="project" value="InterPro"/>
</dbReference>
<comment type="caution">
    <text evidence="5">The sequence shown here is derived from an EMBL/GenBank/DDBJ whole genome shotgun (WGS) entry which is preliminary data.</text>
</comment>
<name>A0A7C2N8T8_9BACT</name>
<dbReference type="Pfam" id="PF00583">
    <property type="entry name" value="Acetyltransf_1"/>
    <property type="match status" value="1"/>
</dbReference>
<evidence type="ECO:0000256" key="3">
    <source>
        <dbReference type="SAM" id="Phobius"/>
    </source>
</evidence>
<reference evidence="5" key="1">
    <citation type="journal article" date="2020" name="mSystems">
        <title>Genome- and Community-Level Interaction Insights into Carbon Utilization and Element Cycling Functions of Hydrothermarchaeota in Hydrothermal Sediment.</title>
        <authorList>
            <person name="Zhou Z."/>
            <person name="Liu Y."/>
            <person name="Xu W."/>
            <person name="Pan J."/>
            <person name="Luo Z.H."/>
            <person name="Li M."/>
        </authorList>
    </citation>
    <scope>NUCLEOTIDE SEQUENCE [LARGE SCALE GENOMIC DNA]</scope>
    <source>
        <strain evidence="5">SpSt-299</strain>
    </source>
</reference>
<feature type="transmembrane region" description="Helical" evidence="3">
    <location>
        <begin position="27"/>
        <end position="58"/>
    </location>
</feature>
<evidence type="ECO:0000256" key="1">
    <source>
        <dbReference type="ARBA" id="ARBA00022679"/>
    </source>
</evidence>
<keyword evidence="2" id="KW-0012">Acyltransferase</keyword>
<dbReference type="InterPro" id="IPR000182">
    <property type="entry name" value="GNAT_dom"/>
</dbReference>
<evidence type="ECO:0000313" key="5">
    <source>
        <dbReference type="EMBL" id="HET47029.1"/>
    </source>
</evidence>
<dbReference type="PANTHER" id="PTHR43420:SF12">
    <property type="entry name" value="N-ACETYLTRANSFERASE DOMAIN-CONTAINING PROTEIN"/>
    <property type="match status" value="1"/>
</dbReference>
<dbReference type="PROSITE" id="PS51186">
    <property type="entry name" value="GNAT"/>
    <property type="match status" value="1"/>
</dbReference>